<evidence type="ECO:0000256" key="2">
    <source>
        <dbReference type="ARBA" id="ARBA00006460"/>
    </source>
</evidence>
<dbReference type="Pfam" id="PF04983">
    <property type="entry name" value="RNA_pol_Rpb1_3"/>
    <property type="match status" value="1"/>
</dbReference>
<comment type="subcellular location">
    <subcellularLocation>
        <location evidence="1">Nucleus</location>
    </subcellularLocation>
</comment>
<keyword evidence="10" id="KW-0539">Nucleus</keyword>
<dbReference type="PANTHER" id="PTHR19376:SF11">
    <property type="entry name" value="DNA-DIRECTED RNA POLYMERASE I SUBUNIT RPA1"/>
    <property type="match status" value="1"/>
</dbReference>
<dbReference type="Pfam" id="PF04997">
    <property type="entry name" value="RNA_pol_Rpb1_1"/>
    <property type="match status" value="1"/>
</dbReference>
<dbReference type="InterPro" id="IPR006592">
    <property type="entry name" value="RNA_pol_N"/>
</dbReference>
<dbReference type="Gene3D" id="6.20.50.80">
    <property type="match status" value="1"/>
</dbReference>
<keyword evidence="8" id="KW-0460">Magnesium</keyword>
<sequence>MLRYDTTVSTEVTGLSFELLSADTIRQLSVSEINNAVRHGTECAESSCIHDSSLGPSDICHICSTCNEMSACDGHMGHINFPIPMYHPLLLPRLSKLLKAMCLYCRRLKMTQHRVVKFIKMFDLMQAGLISDMLLFDDLCPDSSKSKVDLTRMKRSGNTADNQLAESADGNTASEGAAGETNLKQKYIRGIMNKLRAHKRCESLIRDTSAPDVDAKRKATEVSQEDADEAVDISEFGSSLDHKAPSKKAKSIVALPNTGNGGKSRHFDVTIWNDLRNRFVAEAGSVVQCPHCERRDMFYIRPSTDMSCIDVSWPQDIEGPPIMDHLTSYNFDFENDASDAATASQDSVTAGRQGVDLPVMNRLSATGRSVRQLQLQAFHIVPYMRELFKQNHVVLGHVFPQSRKLGWRMFMMFCMGVSANRFRPVLVTADRQLALHARSQALLDILVAKQVLCLLLKIENDANLTRFMTDADFVVGLLGNLDSRQLQSFREFVADCGSDFNSAVLGSIHALQRKVSAYADSSKVSNTMNAKVAQRPGIKQSLEHKEGAVRQNMLGKRVNYAARTVIAPDCFLDSNQMGIPLLFATELTIPENVTSYNVHLLRRLLVNGPKVYPGANFYRDEHGKLYNLGALSFNERKAKAKLLLTDNSDGRLPRVVYRHVLDGDVVLMNRQPTLHKPGIMAHFVKVLTNEKIFRLNYVNCNTYNADFDGDEMNLHLPQDPLAQSEAQLIANADCQFTVPKDGQPIRGLIQDHCLGGAYLTCRDTFLTRDQYFNLVYVAVQAFFKWHRTIYIKPEEGRKHARDGLKIDVHLHQVTRRLKVLSDPYARRCANSNAEIHIEEPAIMFPQRLWTGKQVITSLLKTLVDGIARGLHRTDLNFLQKYRGINLVSKSKTPGDAWGGVFDGNREESTIIIRQSELLQGVLDKSQFGATPYGLTHLVYELLGPRASGCLLNAFSYLFTSFLQMYGATCSPMDFILTRDAENHRSRILRRIKHCGIHLQELFISAISNKTGNGEDSKTKSESKDDSSVSEALSIFKQMTAELQEFPLLQSKLQSMPHESPDDISAVLMTVMDYLTNQKIKAEHQHKLAGILSNTIEALCSLQDLRGFILGKLPGIAEGKGKPVPPNDDKVIKHFPSWHKPYDGDSGISRASDDRQYRLADFNETCSSMYRLINEQFKGNEHDFYRMFDRFFQGNITGASNEASSVVDRTLLKFPRNGFAGMVSTGAKGSKVNFSMICSLLAQQTLEGRRVPVMPSVRTLPSFAFGDLGSRAGGFITDRFLTGLRPQEYFFHCMSGREGLVDTCVKTAKSGYLQRCILKSMEDVICCYDSTVRSADGTIIQFAYGEDGIDVQKSAYIDRPDDIINNAPLIKVDQHDEPPLKFEKLIKSFMDSKYTAPETHATLYQHYKRSHCEPGEAVGCVAGQSIGEPATQMTLNTFHLAGHGATNVTLGIPRLVEILQTTGNASTPYFSAPLLGDTDEEMAQNAQLAINSLRTVPLTDVIHSVAVEEGVYVDANGTKFYEYEASVQFENLATFQRAVESIRAFDILRITAHCLLNGFLKKVTGLMIVTMDSNVPYEITENTDYLHDCWRRLVLQEQAHKKDKLSERIRKMALNTGGSSSAGLGGSSARMAMYAGEGVEIVGSSKKRGDDDDKDGVGESQDDDANEDVATAAADTAEDDSDQEKTSDHEDSDPESQDEAEDGPNADEESVSSDDDDESQTLLADVGDAEVSSNTTASRDSEVDTPKASKSNARSKGFASSKPAELRSDASAGGESYRGFESDIKVGKQSITSLNAKVFQFAKSLRYCQDTGRMVLKFGWPFSKCPYHLNLLPLLQQEISAQILRNTPGVRQARVVCNTQNGREVYNLHCDGNNLQRLFLLKDNLVDFNRIQVNDIGTVLRYYGVEAARACIVSELQKVFSVYGINVDYRHLSLIADFMTNKGDIRTFNRYGMARHCSPLLQMSFESTMKFIMDACERGGYDNLGTPAGSIIAGRPIMLGGGLCKVLPRIDLRSRADSVSHSLSSAYDYQMSASRRLGVNSFVLE</sequence>
<dbReference type="SUPFAM" id="SSF64484">
    <property type="entry name" value="beta and beta-prime subunits of DNA dependent RNA-polymerase"/>
    <property type="match status" value="1"/>
</dbReference>
<dbReference type="EC" id="2.7.7.6" evidence="11"/>
<proteinExistence type="inferred from homology"/>
<dbReference type="CDD" id="cd01435">
    <property type="entry name" value="RNAP_I_RPA1_N"/>
    <property type="match status" value="1"/>
</dbReference>
<evidence type="ECO:0000256" key="3">
    <source>
        <dbReference type="ARBA" id="ARBA00022478"/>
    </source>
</evidence>
<dbReference type="GO" id="GO:0005736">
    <property type="term" value="C:RNA polymerase I complex"/>
    <property type="evidence" value="ECO:0007669"/>
    <property type="project" value="TreeGrafter"/>
</dbReference>
<dbReference type="Pfam" id="PF04998">
    <property type="entry name" value="RNA_pol_Rpb1_5"/>
    <property type="match status" value="1"/>
</dbReference>
<evidence type="ECO:0000256" key="8">
    <source>
        <dbReference type="ARBA" id="ARBA00022842"/>
    </source>
</evidence>
<dbReference type="Pfam" id="PF05000">
    <property type="entry name" value="RNA_pol_Rpb1_4"/>
    <property type="match status" value="1"/>
</dbReference>
<evidence type="ECO:0000256" key="5">
    <source>
        <dbReference type="ARBA" id="ARBA00022695"/>
    </source>
</evidence>
<keyword evidence="4 11" id="KW-0808">Transferase</keyword>
<dbReference type="InterPro" id="IPR000722">
    <property type="entry name" value="RNA_pol_asu"/>
</dbReference>
<feature type="domain" description="RNA polymerase N-terminal" evidence="13">
    <location>
        <begin position="408"/>
        <end position="760"/>
    </location>
</feature>
<comment type="catalytic activity">
    <reaction evidence="11">
        <text>RNA(n) + a ribonucleoside 5'-triphosphate = RNA(n+1) + diphosphate</text>
        <dbReference type="Rhea" id="RHEA:21248"/>
        <dbReference type="Rhea" id="RHEA-COMP:14527"/>
        <dbReference type="Rhea" id="RHEA-COMP:17342"/>
        <dbReference type="ChEBI" id="CHEBI:33019"/>
        <dbReference type="ChEBI" id="CHEBI:61557"/>
        <dbReference type="ChEBI" id="CHEBI:140395"/>
        <dbReference type="EC" id="2.7.7.6"/>
    </reaction>
</comment>
<name>A0A061D0S8_BABBI</name>
<organism evidence="14 15">
    <name type="scientific">Babesia bigemina</name>
    <dbReference type="NCBI Taxonomy" id="5866"/>
    <lineage>
        <taxon>Eukaryota</taxon>
        <taxon>Sar</taxon>
        <taxon>Alveolata</taxon>
        <taxon>Apicomplexa</taxon>
        <taxon>Aconoidasida</taxon>
        <taxon>Piroplasmida</taxon>
        <taxon>Babesiidae</taxon>
        <taxon>Babesia</taxon>
    </lineage>
</organism>
<keyword evidence="15" id="KW-1185">Reference proteome</keyword>
<evidence type="ECO:0000256" key="1">
    <source>
        <dbReference type="ARBA" id="ARBA00004123"/>
    </source>
</evidence>
<dbReference type="Gene3D" id="6.10.250.2940">
    <property type="match status" value="1"/>
</dbReference>
<dbReference type="KEGG" id="bbig:BBBOND_0107150"/>
<comment type="function">
    <text evidence="11">DNA-dependent RNA polymerase catalyzes the transcription of DNA into RNA using the four ribonucleoside triphosphates as substrates.</text>
</comment>
<dbReference type="InterPro" id="IPR042102">
    <property type="entry name" value="RNA_pol_Rpb1_3_sf"/>
</dbReference>
<dbReference type="Gene3D" id="2.40.40.20">
    <property type="match status" value="1"/>
</dbReference>
<dbReference type="InterPro" id="IPR015699">
    <property type="entry name" value="DNA-dir_RNA_pol1_lsu_N"/>
</dbReference>
<dbReference type="Gene3D" id="1.10.132.30">
    <property type="match status" value="1"/>
</dbReference>
<dbReference type="PANTHER" id="PTHR19376">
    <property type="entry name" value="DNA-DIRECTED RNA POLYMERASE"/>
    <property type="match status" value="1"/>
</dbReference>
<dbReference type="InterPro" id="IPR007081">
    <property type="entry name" value="RNA_pol_Rpb1_5"/>
</dbReference>
<feature type="compositionally biased region" description="Polar residues" evidence="12">
    <location>
        <begin position="156"/>
        <end position="174"/>
    </location>
</feature>
<evidence type="ECO:0000256" key="12">
    <source>
        <dbReference type="SAM" id="MobiDB-lite"/>
    </source>
</evidence>
<dbReference type="STRING" id="5866.A0A061D0S8"/>
<gene>
    <name evidence="14" type="ORF">BBBOND_0107150</name>
</gene>
<dbReference type="EMBL" id="LK391707">
    <property type="protein sequence ID" value="CDR94406.1"/>
    <property type="molecule type" value="Genomic_DNA"/>
</dbReference>
<feature type="region of interest" description="Disordered" evidence="12">
    <location>
        <begin position="150"/>
        <end position="178"/>
    </location>
</feature>
<dbReference type="InterPro" id="IPR007083">
    <property type="entry name" value="RNA_pol_Rpb1_4"/>
</dbReference>
<keyword evidence="5 11" id="KW-0548">Nucleotidyltransferase</keyword>
<keyword evidence="7" id="KW-0862">Zinc</keyword>
<evidence type="ECO:0000256" key="9">
    <source>
        <dbReference type="ARBA" id="ARBA00023163"/>
    </source>
</evidence>
<dbReference type="Proteomes" id="UP000033188">
    <property type="component" value="Chromosome 1"/>
</dbReference>
<dbReference type="VEuPathDB" id="PiroplasmaDB:BBBOND_0107150"/>
<dbReference type="InterPro" id="IPR038120">
    <property type="entry name" value="Rpb1_funnel_sf"/>
</dbReference>
<evidence type="ECO:0000256" key="7">
    <source>
        <dbReference type="ARBA" id="ARBA00022833"/>
    </source>
</evidence>
<accession>A0A061D0S8</accession>
<dbReference type="SMART" id="SM00663">
    <property type="entry name" value="RPOLA_N"/>
    <property type="match status" value="1"/>
</dbReference>
<dbReference type="OrthoDB" id="270392at2759"/>
<dbReference type="RefSeq" id="XP_012766592.1">
    <property type="nucleotide sequence ID" value="XM_012911138.1"/>
</dbReference>
<evidence type="ECO:0000313" key="14">
    <source>
        <dbReference type="EMBL" id="CDR94406.1"/>
    </source>
</evidence>
<dbReference type="GO" id="GO:0003677">
    <property type="term" value="F:DNA binding"/>
    <property type="evidence" value="ECO:0007669"/>
    <property type="project" value="InterPro"/>
</dbReference>
<evidence type="ECO:0000259" key="13">
    <source>
        <dbReference type="SMART" id="SM00663"/>
    </source>
</evidence>
<dbReference type="InterPro" id="IPR044893">
    <property type="entry name" value="RNA_pol_Rpb1_clamp_domain"/>
</dbReference>
<reference evidence="15" key="1">
    <citation type="journal article" date="2014" name="Nucleic Acids Res.">
        <title>The evolutionary dynamics of variant antigen genes in Babesia reveal a history of genomic innovation underlying host-parasite interaction.</title>
        <authorList>
            <person name="Jackson A.P."/>
            <person name="Otto T.D."/>
            <person name="Darby A."/>
            <person name="Ramaprasad A."/>
            <person name="Xia D."/>
            <person name="Echaide I.E."/>
            <person name="Farber M."/>
            <person name="Gahlot S."/>
            <person name="Gamble J."/>
            <person name="Gupta D."/>
            <person name="Gupta Y."/>
            <person name="Jackson L."/>
            <person name="Malandrin L."/>
            <person name="Malas T.B."/>
            <person name="Moussa E."/>
            <person name="Nair M."/>
            <person name="Reid A.J."/>
            <person name="Sanders M."/>
            <person name="Sharma J."/>
            <person name="Tracey A."/>
            <person name="Quail M.A."/>
            <person name="Weir W."/>
            <person name="Wastling J.M."/>
            <person name="Hall N."/>
            <person name="Willadsen P."/>
            <person name="Lingelbach K."/>
            <person name="Shiels B."/>
            <person name="Tait A."/>
            <person name="Berriman M."/>
            <person name="Allred D.R."/>
            <person name="Pain A."/>
        </authorList>
    </citation>
    <scope>NUCLEOTIDE SEQUENCE [LARGE SCALE GENOMIC DNA]</scope>
    <source>
        <strain evidence="15">Bond</strain>
    </source>
</reference>
<evidence type="ECO:0000256" key="6">
    <source>
        <dbReference type="ARBA" id="ARBA00022723"/>
    </source>
</evidence>
<dbReference type="FunFam" id="2.40.40.20:FF:000019">
    <property type="entry name" value="DNA-directed RNA polymerase II subunit RPB1"/>
    <property type="match status" value="1"/>
</dbReference>
<keyword evidence="3 11" id="KW-0240">DNA-directed RNA polymerase</keyword>
<feature type="compositionally biased region" description="Basic and acidic residues" evidence="12">
    <location>
        <begin position="1646"/>
        <end position="1656"/>
    </location>
</feature>
<dbReference type="GO" id="GO:0006351">
    <property type="term" value="P:DNA-templated transcription"/>
    <property type="evidence" value="ECO:0007669"/>
    <property type="project" value="InterPro"/>
</dbReference>
<keyword evidence="6" id="KW-0479">Metal-binding</keyword>
<protein>
    <recommendedName>
        <fullName evidence="11">DNA-directed RNA polymerase subunit</fullName>
        <ecNumber evidence="11">2.7.7.6</ecNumber>
    </recommendedName>
</protein>
<dbReference type="Gene3D" id="4.10.860.120">
    <property type="entry name" value="RNA polymerase II, clamp domain"/>
    <property type="match status" value="1"/>
</dbReference>
<evidence type="ECO:0000256" key="11">
    <source>
        <dbReference type="RuleBase" id="RU004279"/>
    </source>
</evidence>
<dbReference type="InterPro" id="IPR045867">
    <property type="entry name" value="DNA-dir_RpoC_beta_prime"/>
</dbReference>
<keyword evidence="9 11" id="KW-0804">Transcription</keyword>
<evidence type="ECO:0000256" key="10">
    <source>
        <dbReference type="ARBA" id="ARBA00023242"/>
    </source>
</evidence>
<dbReference type="GO" id="GO:0003899">
    <property type="term" value="F:DNA-directed RNA polymerase activity"/>
    <property type="evidence" value="ECO:0007669"/>
    <property type="project" value="UniProtKB-EC"/>
</dbReference>
<dbReference type="OMA" id="CMGVSAN"/>
<dbReference type="InterPro" id="IPR007080">
    <property type="entry name" value="RNA_pol_Rpb1_1"/>
</dbReference>
<dbReference type="InterPro" id="IPR007066">
    <property type="entry name" value="RNA_pol_Rpb1_3"/>
</dbReference>
<dbReference type="Pfam" id="PF00623">
    <property type="entry name" value="RNA_pol_Rpb1_2"/>
    <property type="match status" value="1"/>
</dbReference>
<dbReference type="Gene3D" id="1.10.274.100">
    <property type="entry name" value="RNA polymerase Rpb1, domain 3"/>
    <property type="match status" value="1"/>
</dbReference>
<dbReference type="GeneID" id="24562947"/>
<dbReference type="Gene3D" id="3.30.1490.180">
    <property type="entry name" value="RNA polymerase ii"/>
    <property type="match status" value="1"/>
</dbReference>
<evidence type="ECO:0000256" key="4">
    <source>
        <dbReference type="ARBA" id="ARBA00022679"/>
    </source>
</evidence>
<dbReference type="GO" id="GO:0046872">
    <property type="term" value="F:metal ion binding"/>
    <property type="evidence" value="ECO:0007669"/>
    <property type="project" value="UniProtKB-KW"/>
</dbReference>
<feature type="compositionally biased region" description="Acidic residues" evidence="12">
    <location>
        <begin position="1689"/>
        <end position="1718"/>
    </location>
</feature>
<feature type="region of interest" description="Disordered" evidence="12">
    <location>
        <begin position="1641"/>
        <end position="1776"/>
    </location>
</feature>
<comment type="similarity">
    <text evidence="2 11">Belongs to the RNA polymerase beta' chain family.</text>
</comment>
<evidence type="ECO:0000313" key="15">
    <source>
        <dbReference type="Proteomes" id="UP000033188"/>
    </source>
</evidence>